<sequence length="133" mass="14957">MSDILLVYDRECPVCEHYVRLVRIRETVGTLRIVNARDPSAVLDEITALGWDIDQGMVLKLDDQLYYGADAIHALALIGSRSGVFNRLNAAIFRSKRVAAVVYPLLRACRNMLLKLLGKSRINNLSLPGNERF</sequence>
<organism evidence="1 2">
    <name type="scientific">Modicisalibacter muralis</name>
    <dbReference type="NCBI Taxonomy" id="119000"/>
    <lineage>
        <taxon>Bacteria</taxon>
        <taxon>Pseudomonadati</taxon>
        <taxon>Pseudomonadota</taxon>
        <taxon>Gammaproteobacteria</taxon>
        <taxon>Oceanospirillales</taxon>
        <taxon>Halomonadaceae</taxon>
        <taxon>Modicisalibacter</taxon>
    </lineage>
</organism>
<dbReference type="EMBL" id="FNGI01000001">
    <property type="protein sequence ID" value="SDK87548.1"/>
    <property type="molecule type" value="Genomic_DNA"/>
</dbReference>
<dbReference type="AlphaFoldDB" id="A0A1G9FGP2"/>
<reference evidence="1 2" key="1">
    <citation type="submission" date="2016-10" db="EMBL/GenBank/DDBJ databases">
        <authorList>
            <person name="de Groot N.N."/>
        </authorList>
    </citation>
    <scope>NUCLEOTIDE SEQUENCE [LARGE SCALE GENOMIC DNA]</scope>
    <source>
        <strain evidence="1 2">DSM 14789</strain>
    </source>
</reference>
<dbReference type="GO" id="GO:0015035">
    <property type="term" value="F:protein-disulfide reductase activity"/>
    <property type="evidence" value="ECO:0007669"/>
    <property type="project" value="InterPro"/>
</dbReference>
<dbReference type="Pfam" id="PF04134">
    <property type="entry name" value="DCC1-like"/>
    <property type="match status" value="1"/>
</dbReference>
<protein>
    <submittedName>
        <fullName evidence="1">Predicted thiol-disulfide oxidoreductase YuxK, DCC family</fullName>
    </submittedName>
</protein>
<keyword evidence="2" id="KW-1185">Reference proteome</keyword>
<dbReference type="InterPro" id="IPR007263">
    <property type="entry name" value="DCC1-like"/>
</dbReference>
<gene>
    <name evidence="1" type="ORF">SAMN05661010_00383</name>
</gene>
<dbReference type="OrthoDB" id="9180348at2"/>
<accession>A0A1G9FGP2</accession>
<evidence type="ECO:0000313" key="1">
    <source>
        <dbReference type="EMBL" id="SDK87548.1"/>
    </source>
</evidence>
<name>A0A1G9FGP2_9GAMM</name>
<dbReference type="Proteomes" id="UP000198654">
    <property type="component" value="Unassembled WGS sequence"/>
</dbReference>
<proteinExistence type="predicted"/>
<dbReference type="RefSeq" id="WP_089724966.1">
    <property type="nucleotide sequence ID" value="NZ_FNGI01000001.1"/>
</dbReference>
<evidence type="ECO:0000313" key="2">
    <source>
        <dbReference type="Proteomes" id="UP000198654"/>
    </source>
</evidence>
<dbReference type="STRING" id="119000.SAMN05661010_00383"/>